<dbReference type="AlphaFoldDB" id="A0A9W6IJ86"/>
<comment type="caution">
    <text evidence="2">The sequence shown here is derived from an EMBL/GenBank/DDBJ whole genome shotgun (WGS) entry which is preliminary data.</text>
</comment>
<name>A0A9W6IJ86_9PROT</name>
<proteinExistence type="predicted"/>
<dbReference type="Proteomes" id="UP001143486">
    <property type="component" value="Unassembled WGS sequence"/>
</dbReference>
<dbReference type="RefSeq" id="WP_271185632.1">
    <property type="nucleotide sequence ID" value="NZ_BSFE01000002.1"/>
</dbReference>
<keyword evidence="1" id="KW-0472">Membrane</keyword>
<dbReference type="Pfam" id="PF14108">
    <property type="entry name" value="ABA4-like"/>
    <property type="match status" value="1"/>
</dbReference>
<sequence length="151" mass="16426">MYETIYLALHAIVAPAWILLAVAPGWRWTQRLVHAALIPLVLCAIYLAFLTAAIGFGQADPDAGMSTLAGVMALFSHPVGALTGWTHFLVYDLFVGAWIVRDARRHGIAHWIVLPALFLSLMFGPLGLLLYLLIRKFSGKGGWSLDEAAVG</sequence>
<reference evidence="2" key="1">
    <citation type="journal article" date="2014" name="Int. J. Syst. Evol. Microbiol.">
        <title>Complete genome sequence of Corynebacterium casei LMG S-19264T (=DSM 44701T), isolated from a smear-ripened cheese.</title>
        <authorList>
            <consortium name="US DOE Joint Genome Institute (JGI-PGF)"/>
            <person name="Walter F."/>
            <person name="Albersmeier A."/>
            <person name="Kalinowski J."/>
            <person name="Ruckert C."/>
        </authorList>
    </citation>
    <scope>NUCLEOTIDE SEQUENCE</scope>
    <source>
        <strain evidence="2">VKM B-1513</strain>
    </source>
</reference>
<dbReference type="PANTHER" id="PTHR34543">
    <property type="entry name" value="PROTEIN ABA DEFICIENT 4, CHLOROPLASTIC"/>
    <property type="match status" value="1"/>
</dbReference>
<organism evidence="2 3">
    <name type="scientific">Maricaulis virginensis</name>
    <dbReference type="NCBI Taxonomy" id="144022"/>
    <lineage>
        <taxon>Bacteria</taxon>
        <taxon>Pseudomonadati</taxon>
        <taxon>Pseudomonadota</taxon>
        <taxon>Alphaproteobacteria</taxon>
        <taxon>Maricaulales</taxon>
        <taxon>Maricaulaceae</taxon>
        <taxon>Maricaulis</taxon>
    </lineage>
</organism>
<dbReference type="PANTHER" id="PTHR34543:SF1">
    <property type="entry name" value="PROTEIN ABA DEFICIENT 4, CHLOROPLASTIC"/>
    <property type="match status" value="1"/>
</dbReference>
<evidence type="ECO:0000313" key="3">
    <source>
        <dbReference type="Proteomes" id="UP001143486"/>
    </source>
</evidence>
<keyword evidence="1" id="KW-1133">Transmembrane helix</keyword>
<gene>
    <name evidence="2" type="ORF">GCM10017621_07510</name>
</gene>
<dbReference type="InterPro" id="IPR025461">
    <property type="entry name" value="ABA4-like"/>
</dbReference>
<keyword evidence="3" id="KW-1185">Reference proteome</keyword>
<dbReference type="EMBL" id="BSFE01000002">
    <property type="protein sequence ID" value="GLK51243.1"/>
    <property type="molecule type" value="Genomic_DNA"/>
</dbReference>
<feature type="transmembrane region" description="Helical" evidence="1">
    <location>
        <begin position="7"/>
        <end position="26"/>
    </location>
</feature>
<keyword evidence="1" id="KW-0812">Transmembrane</keyword>
<protein>
    <recommendedName>
        <fullName evidence="4">DUF4281 domain-containing protein</fullName>
    </recommendedName>
</protein>
<reference evidence="2" key="2">
    <citation type="submission" date="2023-01" db="EMBL/GenBank/DDBJ databases">
        <authorList>
            <person name="Sun Q."/>
            <person name="Evtushenko L."/>
        </authorList>
    </citation>
    <scope>NUCLEOTIDE SEQUENCE</scope>
    <source>
        <strain evidence="2">VKM B-1513</strain>
    </source>
</reference>
<feature type="transmembrane region" description="Helical" evidence="1">
    <location>
        <begin position="108"/>
        <end position="134"/>
    </location>
</feature>
<evidence type="ECO:0000256" key="1">
    <source>
        <dbReference type="SAM" id="Phobius"/>
    </source>
</evidence>
<evidence type="ECO:0000313" key="2">
    <source>
        <dbReference type="EMBL" id="GLK51243.1"/>
    </source>
</evidence>
<accession>A0A9W6IJ86</accession>
<evidence type="ECO:0008006" key="4">
    <source>
        <dbReference type="Google" id="ProtNLM"/>
    </source>
</evidence>
<feature type="transmembrane region" description="Helical" evidence="1">
    <location>
        <begin position="32"/>
        <end position="56"/>
    </location>
</feature>